<organism evidence="1 2">
    <name type="scientific">Cylindrotheca closterium</name>
    <dbReference type="NCBI Taxonomy" id="2856"/>
    <lineage>
        <taxon>Eukaryota</taxon>
        <taxon>Sar</taxon>
        <taxon>Stramenopiles</taxon>
        <taxon>Ochrophyta</taxon>
        <taxon>Bacillariophyta</taxon>
        <taxon>Bacillariophyceae</taxon>
        <taxon>Bacillariophycidae</taxon>
        <taxon>Bacillariales</taxon>
        <taxon>Bacillariaceae</taxon>
        <taxon>Cylindrotheca</taxon>
    </lineage>
</organism>
<keyword evidence="2" id="KW-1185">Reference proteome</keyword>
<protein>
    <submittedName>
        <fullName evidence="1">Uncharacterized protein</fullName>
    </submittedName>
</protein>
<comment type="caution">
    <text evidence="1">The sequence shown here is derived from an EMBL/GenBank/DDBJ whole genome shotgun (WGS) entry which is preliminary data.</text>
</comment>
<name>A0AAD2JK32_9STRA</name>
<sequence length="233" mass="27606">MHCIYYPYQQYQQYPTNYQVYAEEREQAPITAYEPYCWREDAASPHLIEDSDCEKPRVRFAPVNKEQSMAQSPPPRFEKLTREICYAQWFQAKELSIIRKTVRADAANVSSKVDKSGLERYTWERICEKKKAVQEVIQAQKLSKDPHYLKNVVRKRSVQSRRLAAYEGQKMCHEAYGFPSYSTYEMEPAQPVSLKRKPWDCPRNSYEDQGRRVRQRTLMPTVPTAQQSWPLYN</sequence>
<accession>A0AAD2JK32</accession>
<dbReference type="Proteomes" id="UP001295423">
    <property type="component" value="Unassembled WGS sequence"/>
</dbReference>
<gene>
    <name evidence="1" type="ORF">CYCCA115_LOCUS17225</name>
</gene>
<evidence type="ECO:0000313" key="2">
    <source>
        <dbReference type="Proteomes" id="UP001295423"/>
    </source>
</evidence>
<proteinExistence type="predicted"/>
<evidence type="ECO:0000313" key="1">
    <source>
        <dbReference type="EMBL" id="CAJ1958536.1"/>
    </source>
</evidence>
<dbReference type="AlphaFoldDB" id="A0AAD2JK32"/>
<dbReference type="EMBL" id="CAKOGP040001980">
    <property type="protein sequence ID" value="CAJ1958536.1"/>
    <property type="molecule type" value="Genomic_DNA"/>
</dbReference>
<reference evidence="1" key="1">
    <citation type="submission" date="2023-08" db="EMBL/GenBank/DDBJ databases">
        <authorList>
            <person name="Audoor S."/>
            <person name="Bilcke G."/>
        </authorList>
    </citation>
    <scope>NUCLEOTIDE SEQUENCE</scope>
</reference>